<organism evidence="1 2">
    <name type="scientific">Actinorhabdospora filicis</name>
    <dbReference type="NCBI Taxonomy" id="1785913"/>
    <lineage>
        <taxon>Bacteria</taxon>
        <taxon>Bacillati</taxon>
        <taxon>Actinomycetota</taxon>
        <taxon>Actinomycetes</taxon>
        <taxon>Micromonosporales</taxon>
        <taxon>Micromonosporaceae</taxon>
        <taxon>Actinorhabdospora</taxon>
    </lineage>
</organism>
<keyword evidence="2" id="KW-1185">Reference proteome</keyword>
<reference evidence="1" key="1">
    <citation type="submission" date="2023-03" db="EMBL/GenBank/DDBJ databases">
        <title>Actinorhabdospora filicis NBRC 111898.</title>
        <authorList>
            <person name="Ichikawa N."/>
            <person name="Sato H."/>
            <person name="Tonouchi N."/>
        </authorList>
    </citation>
    <scope>NUCLEOTIDE SEQUENCE</scope>
    <source>
        <strain evidence="1">NBRC 111898</strain>
    </source>
</reference>
<proteinExistence type="predicted"/>
<dbReference type="RefSeq" id="WP_285664470.1">
    <property type="nucleotide sequence ID" value="NZ_BSTX01000002.1"/>
</dbReference>
<dbReference type="EMBL" id="BSTX01000002">
    <property type="protein sequence ID" value="GLZ78810.1"/>
    <property type="molecule type" value="Genomic_DNA"/>
</dbReference>
<dbReference type="InterPro" id="IPR027417">
    <property type="entry name" value="P-loop_NTPase"/>
</dbReference>
<name>A0A9W6SMW3_9ACTN</name>
<sequence length="167" mass="17080">MVVVSGVPGSGKSTLAARLAQDAGLVLLAKDEVKEVIADVVGVASLEDSRRVGLASVRVQYAVAARLAAAGAGFVLEQAFQARFAGALAPLVAVTDAVVVHCAVPVEVAGARYAARVRHGAHVDAMRVGGIDWDAYAMMDLGVPSMVVDSSDGYDPGYAEVLAFARG</sequence>
<evidence type="ECO:0008006" key="3">
    <source>
        <dbReference type="Google" id="ProtNLM"/>
    </source>
</evidence>
<dbReference type="Gene3D" id="3.40.50.300">
    <property type="entry name" value="P-loop containing nucleotide triphosphate hydrolases"/>
    <property type="match status" value="1"/>
</dbReference>
<comment type="caution">
    <text evidence="1">The sequence shown here is derived from an EMBL/GenBank/DDBJ whole genome shotgun (WGS) entry which is preliminary data.</text>
</comment>
<dbReference type="SUPFAM" id="SSF52540">
    <property type="entry name" value="P-loop containing nucleoside triphosphate hydrolases"/>
    <property type="match status" value="1"/>
</dbReference>
<evidence type="ECO:0000313" key="2">
    <source>
        <dbReference type="Proteomes" id="UP001165079"/>
    </source>
</evidence>
<dbReference type="Pfam" id="PF13671">
    <property type="entry name" value="AAA_33"/>
    <property type="match status" value="1"/>
</dbReference>
<accession>A0A9W6SMW3</accession>
<dbReference type="Proteomes" id="UP001165079">
    <property type="component" value="Unassembled WGS sequence"/>
</dbReference>
<gene>
    <name evidence="1" type="ORF">Afil01_36170</name>
</gene>
<evidence type="ECO:0000313" key="1">
    <source>
        <dbReference type="EMBL" id="GLZ78810.1"/>
    </source>
</evidence>
<dbReference type="AlphaFoldDB" id="A0A9W6SMW3"/>
<protein>
    <recommendedName>
        <fullName evidence="3">Kinase</fullName>
    </recommendedName>
</protein>